<feature type="signal peptide" evidence="1">
    <location>
        <begin position="1"/>
        <end position="19"/>
    </location>
</feature>
<dbReference type="InterPro" id="IPR012338">
    <property type="entry name" value="Beta-lactam/transpept-like"/>
</dbReference>
<keyword evidence="1" id="KW-0732">Signal</keyword>
<evidence type="ECO:0000313" key="3">
    <source>
        <dbReference type="EMBL" id="MEL1243181.1"/>
    </source>
</evidence>
<evidence type="ECO:0000259" key="2">
    <source>
        <dbReference type="Pfam" id="PF00144"/>
    </source>
</evidence>
<dbReference type="Gene3D" id="3.40.710.10">
    <property type="entry name" value="DD-peptidase/beta-lactamase superfamily"/>
    <property type="match status" value="1"/>
</dbReference>
<reference evidence="3 4" key="1">
    <citation type="submission" date="2024-04" db="EMBL/GenBank/DDBJ databases">
        <title>Flavobacterium sp. DGU11 16S ribosomal RNA gene Genome sequencing and assembly.</title>
        <authorList>
            <person name="Park S."/>
        </authorList>
    </citation>
    <scope>NUCLEOTIDE SEQUENCE [LARGE SCALE GENOMIC DNA]</scope>
    <source>
        <strain evidence="3 4">DGU11</strain>
    </source>
</reference>
<gene>
    <name evidence="3" type="ORF">AAEO56_02810</name>
</gene>
<organism evidence="3 4">
    <name type="scientific">Flavobacterium arundinis</name>
    <dbReference type="NCBI Taxonomy" id="3139143"/>
    <lineage>
        <taxon>Bacteria</taxon>
        <taxon>Pseudomonadati</taxon>
        <taxon>Bacteroidota</taxon>
        <taxon>Flavobacteriia</taxon>
        <taxon>Flavobacteriales</taxon>
        <taxon>Flavobacteriaceae</taxon>
        <taxon>Flavobacterium</taxon>
    </lineage>
</organism>
<dbReference type="GO" id="GO:0016787">
    <property type="term" value="F:hydrolase activity"/>
    <property type="evidence" value="ECO:0007669"/>
    <property type="project" value="UniProtKB-KW"/>
</dbReference>
<evidence type="ECO:0000256" key="1">
    <source>
        <dbReference type="SAM" id="SignalP"/>
    </source>
</evidence>
<comment type="caution">
    <text evidence="3">The sequence shown here is derived from an EMBL/GenBank/DDBJ whole genome shotgun (WGS) entry which is preliminary data.</text>
</comment>
<feature type="chain" id="PRO_5045845678" evidence="1">
    <location>
        <begin position="20"/>
        <end position="438"/>
    </location>
</feature>
<dbReference type="EMBL" id="JBBYHR010000001">
    <property type="protein sequence ID" value="MEL1243181.1"/>
    <property type="molecule type" value="Genomic_DNA"/>
</dbReference>
<proteinExistence type="predicted"/>
<keyword evidence="3" id="KW-0378">Hydrolase</keyword>
<keyword evidence="4" id="KW-1185">Reference proteome</keyword>
<feature type="domain" description="Beta-lactamase-related" evidence="2">
    <location>
        <begin position="42"/>
        <end position="331"/>
    </location>
</feature>
<dbReference type="PANTHER" id="PTHR46825">
    <property type="entry name" value="D-ALANYL-D-ALANINE-CARBOXYPEPTIDASE/ENDOPEPTIDASE AMPH"/>
    <property type="match status" value="1"/>
</dbReference>
<evidence type="ECO:0000313" key="4">
    <source>
        <dbReference type="Proteomes" id="UP001464555"/>
    </source>
</evidence>
<protein>
    <submittedName>
        <fullName evidence="3">Serine hydrolase domain-containing protein</fullName>
        <ecNumber evidence="3">3.1.1.103</ecNumber>
    </submittedName>
</protein>
<dbReference type="SUPFAM" id="SSF56601">
    <property type="entry name" value="beta-lactamase/transpeptidase-like"/>
    <property type="match status" value="1"/>
</dbReference>
<accession>A0ABU9HSN6</accession>
<sequence>MKNFILLLLTACMALPTVAQTPDKTKLDQYFDALEANNKYMGSVVVSKDGKVIYSRSIGFADAEAGKKSTADSKFRIGSISKMFTASMVFKAIEEKKLSLDDKLDKFFPTVPNASKITIKNLLGHSSGINNFTNDADYTSWMTQAKTQAEMVAIIAKGKSAFEPGTSADYSNSNYVLLGFILEKVYKKPYKDLLAEKIAKPLGLKNTYYGGKINTANNEVYSYSYSGKWEKGPETDMSIPGGAGAVVSNPADLAKFIEGLFAGKIVSAASLEQMKTISQGYGLGMFRFPFGDKSSFGHSGGIDGFKSMLSLFPDDKITVAMTSNGSNINPNDIGITILSWVYNQPFDIPDFAGYNHTPAELDQYAGYYESADIPLPITITKEGTTLMAQAKGQSAFPLDATAKGTFKFEMAGLEMEFNPDGKQMVLKQGGAVYRFTKK</sequence>
<dbReference type="InterPro" id="IPR050491">
    <property type="entry name" value="AmpC-like"/>
</dbReference>
<dbReference type="Proteomes" id="UP001464555">
    <property type="component" value="Unassembled WGS sequence"/>
</dbReference>
<dbReference type="EC" id="3.1.1.103" evidence="3"/>
<dbReference type="PANTHER" id="PTHR46825:SF9">
    <property type="entry name" value="BETA-LACTAMASE-RELATED DOMAIN-CONTAINING PROTEIN"/>
    <property type="match status" value="1"/>
</dbReference>
<name>A0ABU9HSN6_9FLAO</name>
<dbReference type="Pfam" id="PF00144">
    <property type="entry name" value="Beta-lactamase"/>
    <property type="match status" value="1"/>
</dbReference>
<dbReference type="RefSeq" id="WP_341695498.1">
    <property type="nucleotide sequence ID" value="NZ_JBBYHR010000001.1"/>
</dbReference>
<dbReference type="InterPro" id="IPR001466">
    <property type="entry name" value="Beta-lactam-related"/>
</dbReference>